<gene>
    <name evidence="3" type="ORF">FCI23_04350</name>
</gene>
<organism evidence="3 4">
    <name type="scientific">Actinacidiphila oryziradicis</name>
    <dbReference type="NCBI Taxonomy" id="2571141"/>
    <lineage>
        <taxon>Bacteria</taxon>
        <taxon>Bacillati</taxon>
        <taxon>Actinomycetota</taxon>
        <taxon>Actinomycetes</taxon>
        <taxon>Kitasatosporales</taxon>
        <taxon>Streptomycetaceae</taxon>
        <taxon>Actinacidiphila</taxon>
    </lineage>
</organism>
<dbReference type="InterPro" id="IPR036396">
    <property type="entry name" value="Cyt_P450_sf"/>
</dbReference>
<dbReference type="GO" id="GO:0005506">
    <property type="term" value="F:iron ion binding"/>
    <property type="evidence" value="ECO:0007669"/>
    <property type="project" value="InterPro"/>
</dbReference>
<dbReference type="GO" id="GO:0004497">
    <property type="term" value="F:monooxygenase activity"/>
    <property type="evidence" value="ECO:0007669"/>
    <property type="project" value="InterPro"/>
</dbReference>
<evidence type="ECO:0000313" key="3">
    <source>
        <dbReference type="EMBL" id="TKA12811.1"/>
    </source>
</evidence>
<feature type="region of interest" description="Disordered" evidence="2">
    <location>
        <begin position="310"/>
        <end position="332"/>
    </location>
</feature>
<dbReference type="Gene3D" id="1.10.630.10">
    <property type="entry name" value="Cytochrome P450"/>
    <property type="match status" value="1"/>
</dbReference>
<name>A0A4U0SVY7_9ACTN</name>
<dbReference type="AlphaFoldDB" id="A0A4U0SVY7"/>
<accession>A0A4U0SVY7</accession>
<evidence type="ECO:0000256" key="2">
    <source>
        <dbReference type="SAM" id="MobiDB-lite"/>
    </source>
</evidence>
<dbReference type="CDD" id="cd20623">
    <property type="entry name" value="CYP_unk"/>
    <property type="match status" value="1"/>
</dbReference>
<sequence length="396" mass="43737">MYGPRFRHNPAQLYRDIRREHGPVAPIVLEGGVPAWLVLGYREVHQVTTNSQLFARDSRRWHAWDNIPADWPLMPYVGYQPTVLFAEGAEHQRRAGAISDALSAVDQFELRALCERVCDGLIDTFAGRGQADLIAEYSHQIPLLVVARLFGLPDSDVPALVQDIAASLDEGDDAINAHMRNVLRMQQLVAEKRKEPGPDIPSRMLAHPAGLTDEETVIDLLMVMAAAQQPTGNWIGNTLRLMLTDDRFAVTLAGGRRSIGQALNEVLWEDTPTQNYIGRWAARDTQLAGRRIRAGDLLVLSLAAANADPQVRPDSHADSAGNRAHMSFSHGEHSCPYPAPEIAEVIAQTAVEVLLDRLPDVDLAVAPEALVWRPSVWMRGLFSLPVEFMPGYSHAV</sequence>
<evidence type="ECO:0000313" key="4">
    <source>
        <dbReference type="Proteomes" id="UP000305778"/>
    </source>
</evidence>
<dbReference type="InterPro" id="IPR002397">
    <property type="entry name" value="Cyt_P450_B"/>
</dbReference>
<evidence type="ECO:0000256" key="1">
    <source>
        <dbReference type="ARBA" id="ARBA00010617"/>
    </source>
</evidence>
<keyword evidence="4" id="KW-1185">Reference proteome</keyword>
<comment type="caution">
    <text evidence="3">The sequence shown here is derived from an EMBL/GenBank/DDBJ whole genome shotgun (WGS) entry which is preliminary data.</text>
</comment>
<dbReference type="GO" id="GO:0020037">
    <property type="term" value="F:heme binding"/>
    <property type="evidence" value="ECO:0007669"/>
    <property type="project" value="InterPro"/>
</dbReference>
<protein>
    <submittedName>
        <fullName evidence="3">Cytochrome P450</fullName>
    </submittedName>
</protein>
<dbReference type="EMBL" id="SUMC01000003">
    <property type="protein sequence ID" value="TKA12811.1"/>
    <property type="molecule type" value="Genomic_DNA"/>
</dbReference>
<dbReference type="PRINTS" id="PR00359">
    <property type="entry name" value="BP450"/>
</dbReference>
<dbReference type="SUPFAM" id="SSF48264">
    <property type="entry name" value="Cytochrome P450"/>
    <property type="match status" value="1"/>
</dbReference>
<dbReference type="OrthoDB" id="4133219at2"/>
<dbReference type="PANTHER" id="PTHR46696:SF1">
    <property type="entry name" value="CYTOCHROME P450 YJIB-RELATED"/>
    <property type="match status" value="1"/>
</dbReference>
<comment type="similarity">
    <text evidence="1">Belongs to the cytochrome P450 family.</text>
</comment>
<proteinExistence type="inferred from homology"/>
<reference evidence="3 4" key="1">
    <citation type="submission" date="2019-04" db="EMBL/GenBank/DDBJ databases">
        <title>Streptomyces oryziradicis sp. nov., a novel actinomycete isolated from rhizosphere soil of rice (Oryza sativa L.).</title>
        <authorList>
            <person name="Li C."/>
        </authorList>
    </citation>
    <scope>NUCLEOTIDE SEQUENCE [LARGE SCALE GENOMIC DNA]</scope>
    <source>
        <strain evidence="3 4">NEAU-C40</strain>
    </source>
</reference>
<dbReference type="PANTHER" id="PTHR46696">
    <property type="entry name" value="P450, PUTATIVE (EUROFUNG)-RELATED"/>
    <property type="match status" value="1"/>
</dbReference>
<dbReference type="Proteomes" id="UP000305778">
    <property type="component" value="Unassembled WGS sequence"/>
</dbReference>
<dbReference type="GO" id="GO:0016705">
    <property type="term" value="F:oxidoreductase activity, acting on paired donors, with incorporation or reduction of molecular oxygen"/>
    <property type="evidence" value="ECO:0007669"/>
    <property type="project" value="InterPro"/>
</dbReference>